<reference evidence="2" key="1">
    <citation type="journal article" date="2019" name="Int. J. Syst. Evol. Microbiol.">
        <title>The Global Catalogue of Microorganisms (GCM) 10K type strain sequencing project: providing services to taxonomists for standard genome sequencing and annotation.</title>
        <authorList>
            <consortium name="The Broad Institute Genomics Platform"/>
            <consortium name="The Broad Institute Genome Sequencing Center for Infectious Disease"/>
            <person name="Wu L."/>
            <person name="Ma J."/>
        </authorList>
    </citation>
    <scope>NUCLEOTIDE SEQUENCE [LARGE SCALE GENOMIC DNA]</scope>
    <source>
        <strain evidence="2">DT72</strain>
    </source>
</reference>
<sequence>MLSSYDDAARALNASLPGEVLRVEASPGFFTLFSSDWHVIVFCRWWLSYPDARVVDGDSSVESSAAEVIGSMAGRIAATFGYAPDHPEVALLAFADGTVLAMETDSDYEPWSLYTPQGSFTAALSDFR</sequence>
<organism evidence="1 2">
    <name type="scientific">Rhodococcus gannanensis</name>
    <dbReference type="NCBI Taxonomy" id="1960308"/>
    <lineage>
        <taxon>Bacteria</taxon>
        <taxon>Bacillati</taxon>
        <taxon>Actinomycetota</taxon>
        <taxon>Actinomycetes</taxon>
        <taxon>Mycobacteriales</taxon>
        <taxon>Nocardiaceae</taxon>
        <taxon>Rhodococcus</taxon>
    </lineage>
</organism>
<keyword evidence="2" id="KW-1185">Reference proteome</keyword>
<gene>
    <name evidence="1" type="ORF">ACFSJG_06030</name>
</gene>
<dbReference type="Proteomes" id="UP001597286">
    <property type="component" value="Unassembled WGS sequence"/>
</dbReference>
<name>A0ABW4P1C3_9NOCA</name>
<evidence type="ECO:0000313" key="1">
    <source>
        <dbReference type="EMBL" id="MFD1811766.1"/>
    </source>
</evidence>
<dbReference type="EMBL" id="JBHUFB010000008">
    <property type="protein sequence ID" value="MFD1811766.1"/>
    <property type="molecule type" value="Genomic_DNA"/>
</dbReference>
<comment type="caution">
    <text evidence="1">The sequence shown here is derived from an EMBL/GenBank/DDBJ whole genome shotgun (WGS) entry which is preliminary data.</text>
</comment>
<protein>
    <submittedName>
        <fullName evidence="1">Uncharacterized protein</fullName>
    </submittedName>
</protein>
<accession>A0ABW4P1C3</accession>
<evidence type="ECO:0000313" key="2">
    <source>
        <dbReference type="Proteomes" id="UP001597286"/>
    </source>
</evidence>
<dbReference type="RefSeq" id="WP_378484309.1">
    <property type="nucleotide sequence ID" value="NZ_JBHUFB010000008.1"/>
</dbReference>
<proteinExistence type="predicted"/>